<name>U7QM42_9CYAN</name>
<gene>
    <name evidence="1" type="ORF">M595_2562</name>
</gene>
<protein>
    <submittedName>
        <fullName evidence="1">Uncharacterized protein</fullName>
    </submittedName>
</protein>
<dbReference type="AlphaFoldDB" id="U7QM42"/>
<comment type="caution">
    <text evidence="1">The sequence shown here is derived from an EMBL/GenBank/DDBJ whole genome shotgun (WGS) entry which is preliminary data.</text>
</comment>
<reference evidence="1 2" key="1">
    <citation type="journal article" date="2013" name="Front. Microbiol.">
        <title>Comparative genomic analyses of the cyanobacterium, Lyngbya aestuarii BL J, a powerful hydrogen producer.</title>
        <authorList>
            <person name="Kothari A."/>
            <person name="Vaughn M."/>
            <person name="Garcia-Pichel F."/>
        </authorList>
    </citation>
    <scope>NUCLEOTIDE SEQUENCE [LARGE SCALE GENOMIC DNA]</scope>
    <source>
        <strain evidence="1 2">BL J</strain>
    </source>
</reference>
<keyword evidence="2" id="KW-1185">Reference proteome</keyword>
<dbReference type="RefSeq" id="WP_023066302.1">
    <property type="nucleotide sequence ID" value="NZ_AUZM01000021.1"/>
</dbReference>
<dbReference type="Proteomes" id="UP000017127">
    <property type="component" value="Unassembled WGS sequence"/>
</dbReference>
<dbReference type="EMBL" id="AUZM01000021">
    <property type="protein sequence ID" value="ERT07461.1"/>
    <property type="molecule type" value="Genomic_DNA"/>
</dbReference>
<organism evidence="1 2">
    <name type="scientific">Lyngbya aestuarii BL J</name>
    <dbReference type="NCBI Taxonomy" id="1348334"/>
    <lineage>
        <taxon>Bacteria</taxon>
        <taxon>Bacillati</taxon>
        <taxon>Cyanobacteriota</taxon>
        <taxon>Cyanophyceae</taxon>
        <taxon>Oscillatoriophycideae</taxon>
        <taxon>Oscillatoriales</taxon>
        <taxon>Microcoleaceae</taxon>
        <taxon>Lyngbya</taxon>
    </lineage>
</organism>
<sequence length="40" mass="4550">MLTNRDKFDIIDLQVMAVADASISLWGKLLSQRPPAWTTF</sequence>
<evidence type="ECO:0000313" key="1">
    <source>
        <dbReference type="EMBL" id="ERT07461.1"/>
    </source>
</evidence>
<evidence type="ECO:0000313" key="2">
    <source>
        <dbReference type="Proteomes" id="UP000017127"/>
    </source>
</evidence>
<proteinExistence type="predicted"/>
<accession>U7QM42</accession>